<dbReference type="EMBL" id="JAUEPN010000006">
    <property type="protein sequence ID" value="KAK3293470.1"/>
    <property type="molecule type" value="Genomic_DNA"/>
</dbReference>
<feature type="compositionally biased region" description="Gly residues" evidence="2">
    <location>
        <begin position="1"/>
        <end position="11"/>
    </location>
</feature>
<evidence type="ECO:0000313" key="3">
    <source>
        <dbReference type="EMBL" id="KAK3293470.1"/>
    </source>
</evidence>
<feature type="compositionally biased region" description="Gly residues" evidence="2">
    <location>
        <begin position="30"/>
        <end position="43"/>
    </location>
</feature>
<feature type="region of interest" description="Disordered" evidence="2">
    <location>
        <begin position="1"/>
        <end position="174"/>
    </location>
</feature>
<dbReference type="GeneID" id="87839417"/>
<feature type="compositionally biased region" description="Gly residues" evidence="2">
    <location>
        <begin position="595"/>
        <end position="610"/>
    </location>
</feature>
<feature type="compositionally biased region" description="Acidic residues" evidence="2">
    <location>
        <begin position="54"/>
        <end position="66"/>
    </location>
</feature>
<evidence type="ECO:0000313" key="4">
    <source>
        <dbReference type="Proteomes" id="UP001278766"/>
    </source>
</evidence>
<gene>
    <name evidence="3" type="ORF">B0H64DRAFT_376371</name>
</gene>
<reference evidence="3" key="1">
    <citation type="journal article" date="2023" name="Mol. Phylogenet. Evol.">
        <title>Genome-scale phylogeny and comparative genomics of the fungal order Sordariales.</title>
        <authorList>
            <person name="Hensen N."/>
            <person name="Bonometti L."/>
            <person name="Westerberg I."/>
            <person name="Brannstrom I.O."/>
            <person name="Guillou S."/>
            <person name="Cros-Aarteil S."/>
            <person name="Calhoun S."/>
            <person name="Haridas S."/>
            <person name="Kuo A."/>
            <person name="Mondo S."/>
            <person name="Pangilinan J."/>
            <person name="Riley R."/>
            <person name="LaButti K."/>
            <person name="Andreopoulos B."/>
            <person name="Lipzen A."/>
            <person name="Chen C."/>
            <person name="Yan M."/>
            <person name="Daum C."/>
            <person name="Ng V."/>
            <person name="Clum A."/>
            <person name="Steindorff A."/>
            <person name="Ohm R.A."/>
            <person name="Martin F."/>
            <person name="Silar P."/>
            <person name="Natvig D.O."/>
            <person name="Lalanne C."/>
            <person name="Gautier V."/>
            <person name="Ament-Velasquez S.L."/>
            <person name="Kruys A."/>
            <person name="Hutchinson M.I."/>
            <person name="Powell A.J."/>
            <person name="Barry K."/>
            <person name="Miller A.N."/>
            <person name="Grigoriev I.V."/>
            <person name="Debuchy R."/>
            <person name="Gladieux P."/>
            <person name="Hiltunen Thoren M."/>
            <person name="Johannesson H."/>
        </authorList>
    </citation>
    <scope>NUCLEOTIDE SEQUENCE</scope>
    <source>
        <strain evidence="3">CBS 168.71</strain>
    </source>
</reference>
<protein>
    <submittedName>
        <fullName evidence="3">Uncharacterized protein</fullName>
    </submittedName>
</protein>
<accession>A0AAE0HBI2</accession>
<organism evidence="3 4">
    <name type="scientific">Chaetomium fimeti</name>
    <dbReference type="NCBI Taxonomy" id="1854472"/>
    <lineage>
        <taxon>Eukaryota</taxon>
        <taxon>Fungi</taxon>
        <taxon>Dikarya</taxon>
        <taxon>Ascomycota</taxon>
        <taxon>Pezizomycotina</taxon>
        <taxon>Sordariomycetes</taxon>
        <taxon>Sordariomycetidae</taxon>
        <taxon>Sordariales</taxon>
        <taxon>Chaetomiaceae</taxon>
        <taxon>Chaetomium</taxon>
    </lineage>
</organism>
<keyword evidence="4" id="KW-1185">Reference proteome</keyword>
<feature type="region of interest" description="Disordered" evidence="2">
    <location>
        <begin position="293"/>
        <end position="379"/>
    </location>
</feature>
<keyword evidence="1" id="KW-0175">Coiled coil</keyword>
<proteinExistence type="predicted"/>
<comment type="caution">
    <text evidence="3">The sequence shown here is derived from an EMBL/GenBank/DDBJ whole genome shotgun (WGS) entry which is preliminary data.</text>
</comment>
<feature type="compositionally biased region" description="Basic and acidic residues" evidence="2">
    <location>
        <begin position="344"/>
        <end position="362"/>
    </location>
</feature>
<evidence type="ECO:0000256" key="1">
    <source>
        <dbReference type="SAM" id="Coils"/>
    </source>
</evidence>
<feature type="coiled-coil region" evidence="1">
    <location>
        <begin position="412"/>
        <end position="461"/>
    </location>
</feature>
<feature type="compositionally biased region" description="Basic and acidic residues" evidence="2">
    <location>
        <begin position="87"/>
        <end position="98"/>
    </location>
</feature>
<reference evidence="3" key="2">
    <citation type="submission" date="2023-06" db="EMBL/GenBank/DDBJ databases">
        <authorList>
            <consortium name="Lawrence Berkeley National Laboratory"/>
            <person name="Haridas S."/>
            <person name="Hensen N."/>
            <person name="Bonometti L."/>
            <person name="Westerberg I."/>
            <person name="Brannstrom I.O."/>
            <person name="Guillou S."/>
            <person name="Cros-Aarteil S."/>
            <person name="Calhoun S."/>
            <person name="Kuo A."/>
            <person name="Mondo S."/>
            <person name="Pangilinan J."/>
            <person name="Riley R."/>
            <person name="Labutti K."/>
            <person name="Andreopoulos B."/>
            <person name="Lipzen A."/>
            <person name="Chen C."/>
            <person name="Yanf M."/>
            <person name="Daum C."/>
            <person name="Ng V."/>
            <person name="Clum A."/>
            <person name="Steindorff A."/>
            <person name="Ohm R."/>
            <person name="Martin F."/>
            <person name="Silar P."/>
            <person name="Natvig D."/>
            <person name="Lalanne C."/>
            <person name="Gautier V."/>
            <person name="Ament-Velasquez S.L."/>
            <person name="Kruys A."/>
            <person name="Hutchinson M.I."/>
            <person name="Powell A.J."/>
            <person name="Barry K."/>
            <person name="Miller A.N."/>
            <person name="Grigoriev I.V."/>
            <person name="Debuchy R."/>
            <person name="Gladieux P."/>
            <person name="Thoren M.H."/>
            <person name="Johannesson H."/>
        </authorList>
    </citation>
    <scope>NUCLEOTIDE SEQUENCE</scope>
    <source>
        <strain evidence="3">CBS 168.71</strain>
    </source>
</reference>
<dbReference type="AlphaFoldDB" id="A0AAE0HBI2"/>
<feature type="compositionally biased region" description="Basic and acidic residues" evidence="2">
    <location>
        <begin position="106"/>
        <end position="121"/>
    </location>
</feature>
<feature type="region of interest" description="Disordered" evidence="2">
    <location>
        <begin position="595"/>
        <end position="616"/>
    </location>
</feature>
<sequence length="616" mass="65723">MGTGVGVGLGAGLPASPLPAASAGTSLFWRGGGGGGGGGGGLGQREAEGAEGEKEGDEEGEGEGDFFDGAGSGTTSQRHSWDSVATVKEETGRVRFYDQEYADDGGDTHVGEGSDGYKDVQDYGSFQGRDGPRSNEGSCGYASSPERVTSHKYVEPQGYEGAMQGRPEGKDHLGEHYREYAPGQYGDEKLAGSRTISLSKGDDLGNGGIYDTEIQSPSKRDGHRGLERIMEETQETEADTLPPGRVMLMERLCDLVQRVSSVRVGGGLEADVIDVLNAKVDEMEDLLVLAEETAEAEATAEVEAQAEPGDGEEPAQPTAEEGSETTPQAQSTRQEEEPETEDGGEAKEEPSRSGSGEDDKSVSEMSPAIPPVPTLRVGDQDIRDLASPLPWLTSTFKYSELSISPTQSNPELAAATNEALEAAKQAAQAQADMAERVASEANRLNRELAEVVKNLQARKEESDHLHALLIDRAEAAATRVLDLEQEICDLEDDILSGESELRHLRLKLRAVETLWHECARPAEDAGDPDLVRSIENWKADWVCVRDRMLDRKKDRRARRVRLHRAGCVINSLEEREQETTTSSLGGLSMSVSMLGLGGGGGASGGGGGGRSPRKRA</sequence>
<name>A0AAE0HBI2_9PEZI</name>
<dbReference type="RefSeq" id="XP_062656984.1">
    <property type="nucleotide sequence ID" value="XM_062802469.1"/>
</dbReference>
<evidence type="ECO:0000256" key="2">
    <source>
        <dbReference type="SAM" id="MobiDB-lite"/>
    </source>
</evidence>
<feature type="compositionally biased region" description="Low complexity" evidence="2">
    <location>
        <begin position="12"/>
        <end position="27"/>
    </location>
</feature>
<dbReference type="Proteomes" id="UP001278766">
    <property type="component" value="Unassembled WGS sequence"/>
</dbReference>